<dbReference type="RefSeq" id="WP_227616341.1">
    <property type="nucleotide sequence ID" value="NZ_JAJEPR010000063.1"/>
</dbReference>
<feature type="binding site" evidence="2">
    <location>
        <position position="180"/>
    </location>
    <ligand>
        <name>Co(2+)</name>
        <dbReference type="ChEBI" id="CHEBI:48828"/>
    </ligand>
</feature>
<gene>
    <name evidence="3" type="ORF">LKD71_17250</name>
</gene>
<name>A0AAE3DW88_9FIRM</name>
<evidence type="ECO:0000313" key="4">
    <source>
        <dbReference type="Proteomes" id="UP001197875"/>
    </source>
</evidence>
<sequence length="261" mass="29466">MDKNTKKAILVVSFGTSVNETREKTIDCIEADIREANPDASIYRAWTSKMIIRKLKNRDGVTIHTVKEAMEAMIRDGIKELIVQPTHIINGIENDLMKEDVLAYADHFDSIRFGTPLLTSTKDIEEAIRAFMEDWKDLPEKEALVLMGHGTTHYANTAYAALDYTFKDLGYSNVLIGTVEAYPSIPSILRGLKELQPEKIHLTPFMIVAGDHATNDMAGEEEDSWKNQFEAAGYTVECHLKGLGEYEGIRKIFLKHIEESK</sequence>
<reference evidence="3 4" key="1">
    <citation type="submission" date="2021-10" db="EMBL/GenBank/DDBJ databases">
        <title>Anaerobic single-cell dispensing facilitates the cultivation of human gut bacteria.</title>
        <authorList>
            <person name="Afrizal A."/>
        </authorList>
    </citation>
    <scope>NUCLEOTIDE SEQUENCE [LARGE SCALE GENOMIC DNA]</scope>
    <source>
        <strain evidence="3 4">CLA-AA-H277</strain>
    </source>
</reference>
<comment type="caution">
    <text evidence="3">The sequence shown here is derived from an EMBL/GenBank/DDBJ whole genome shotgun (WGS) entry which is preliminary data.</text>
</comment>
<dbReference type="PIRSF" id="PIRSF033579">
    <property type="entry name" value="Anaer_Co_chel"/>
    <property type="match status" value="1"/>
</dbReference>
<evidence type="ECO:0000256" key="1">
    <source>
        <dbReference type="PIRSR" id="PIRSR033579-1"/>
    </source>
</evidence>
<evidence type="ECO:0000256" key="2">
    <source>
        <dbReference type="PIRSR" id="PIRSR033579-3"/>
    </source>
</evidence>
<keyword evidence="2" id="KW-0170">Cobalt</keyword>
<protein>
    <submittedName>
        <fullName evidence="3">Sirohydrochlorin cobaltochelatase</fullName>
    </submittedName>
</protein>
<dbReference type="Pfam" id="PF06180">
    <property type="entry name" value="CbiK"/>
    <property type="match status" value="1"/>
</dbReference>
<dbReference type="GO" id="GO:0019251">
    <property type="term" value="P:anaerobic cobalamin biosynthetic process"/>
    <property type="evidence" value="ECO:0007669"/>
    <property type="project" value="InterPro"/>
</dbReference>
<dbReference type="SUPFAM" id="SSF53800">
    <property type="entry name" value="Chelatase"/>
    <property type="match status" value="1"/>
</dbReference>
<dbReference type="Proteomes" id="UP001197875">
    <property type="component" value="Unassembled WGS sequence"/>
</dbReference>
<dbReference type="GO" id="GO:0046872">
    <property type="term" value="F:metal ion binding"/>
    <property type="evidence" value="ECO:0007669"/>
    <property type="project" value="UniProtKB-KW"/>
</dbReference>
<organism evidence="3 4">
    <name type="scientific">Fusicatenibacter faecihominis</name>
    <dbReference type="NCBI Taxonomy" id="2881276"/>
    <lineage>
        <taxon>Bacteria</taxon>
        <taxon>Bacillati</taxon>
        <taxon>Bacillota</taxon>
        <taxon>Clostridia</taxon>
        <taxon>Lachnospirales</taxon>
        <taxon>Lachnospiraceae</taxon>
        <taxon>Fusicatenibacter</taxon>
    </lineage>
</organism>
<dbReference type="Gene3D" id="3.40.50.1400">
    <property type="match status" value="2"/>
</dbReference>
<dbReference type="EMBL" id="JAJEPR010000063">
    <property type="protein sequence ID" value="MCC2191510.1"/>
    <property type="molecule type" value="Genomic_DNA"/>
</dbReference>
<keyword evidence="4" id="KW-1185">Reference proteome</keyword>
<feature type="active site" description="Proton acceptor" evidence="1">
    <location>
        <position position="149"/>
    </location>
</feature>
<proteinExistence type="predicted"/>
<dbReference type="CDD" id="cd03412">
    <property type="entry name" value="CbiK_N"/>
    <property type="match status" value="1"/>
</dbReference>
<feature type="binding site" evidence="2">
    <location>
        <position position="212"/>
    </location>
    <ligand>
        <name>Co(2+)</name>
        <dbReference type="ChEBI" id="CHEBI:48828"/>
    </ligand>
</feature>
<evidence type="ECO:0000313" key="3">
    <source>
        <dbReference type="EMBL" id="MCC2191510.1"/>
    </source>
</evidence>
<dbReference type="InterPro" id="IPR010388">
    <property type="entry name" value="Anaerobic_Co-chelatase"/>
</dbReference>
<dbReference type="CDD" id="cd03413">
    <property type="entry name" value="CbiK_C"/>
    <property type="match status" value="1"/>
</dbReference>
<dbReference type="AlphaFoldDB" id="A0AAE3DW88"/>
<keyword evidence="2" id="KW-0479">Metal-binding</keyword>
<dbReference type="GO" id="GO:0016852">
    <property type="term" value="F:sirohydrochlorin cobaltochelatase activity"/>
    <property type="evidence" value="ECO:0007669"/>
    <property type="project" value="InterPro"/>
</dbReference>
<feature type="binding site" evidence="2">
    <location>
        <position position="149"/>
    </location>
    <ligand>
        <name>Co(2+)</name>
        <dbReference type="ChEBI" id="CHEBI:48828"/>
    </ligand>
</feature>
<accession>A0AAE3DW88</accession>